<evidence type="ECO:0000259" key="1">
    <source>
        <dbReference type="Pfam" id="PF00561"/>
    </source>
</evidence>
<dbReference type="EMBL" id="LAZR01058668">
    <property type="protein sequence ID" value="KKK69396.1"/>
    <property type="molecule type" value="Genomic_DNA"/>
</dbReference>
<dbReference type="AlphaFoldDB" id="A0A0F9AAZ8"/>
<reference evidence="3" key="1">
    <citation type="journal article" date="2015" name="Nature">
        <title>Complex archaea that bridge the gap between prokaryotes and eukaryotes.</title>
        <authorList>
            <person name="Spang A."/>
            <person name="Saw J.H."/>
            <person name="Jorgensen S.L."/>
            <person name="Zaremba-Niedzwiedzka K."/>
            <person name="Martijn J."/>
            <person name="Lind A.E."/>
            <person name="van Eijk R."/>
            <person name="Schleper C."/>
            <person name="Guy L."/>
            <person name="Ettema T.J."/>
        </authorList>
    </citation>
    <scope>NUCLEOTIDE SEQUENCE</scope>
</reference>
<name>A0A0F9AAZ8_9ZZZZ</name>
<evidence type="ECO:0008006" key="4">
    <source>
        <dbReference type="Google" id="ProtNLM"/>
    </source>
</evidence>
<gene>
    <name evidence="3" type="ORF">LCGC14_2934440</name>
</gene>
<dbReference type="SUPFAM" id="SSF53474">
    <property type="entry name" value="alpha/beta-Hydrolases"/>
    <property type="match status" value="1"/>
</dbReference>
<dbReference type="InterPro" id="IPR000073">
    <property type="entry name" value="AB_hydrolase_1"/>
</dbReference>
<proteinExistence type="predicted"/>
<feature type="non-terminal residue" evidence="3">
    <location>
        <position position="279"/>
    </location>
</feature>
<dbReference type="PANTHER" id="PTHR43433">
    <property type="entry name" value="HYDROLASE, ALPHA/BETA FOLD FAMILY PROTEIN"/>
    <property type="match status" value="1"/>
</dbReference>
<evidence type="ECO:0000259" key="2">
    <source>
        <dbReference type="Pfam" id="PF08386"/>
    </source>
</evidence>
<protein>
    <recommendedName>
        <fullName evidence="4">AB hydrolase-1 domain-containing protein</fullName>
    </recommendedName>
</protein>
<dbReference type="InterPro" id="IPR029058">
    <property type="entry name" value="AB_hydrolase_fold"/>
</dbReference>
<dbReference type="Pfam" id="PF08386">
    <property type="entry name" value="Abhydrolase_4"/>
    <property type="match status" value="1"/>
</dbReference>
<organism evidence="3">
    <name type="scientific">marine sediment metagenome</name>
    <dbReference type="NCBI Taxonomy" id="412755"/>
    <lineage>
        <taxon>unclassified sequences</taxon>
        <taxon>metagenomes</taxon>
        <taxon>ecological metagenomes</taxon>
    </lineage>
</organism>
<accession>A0A0F9AAZ8</accession>
<dbReference type="InterPro" id="IPR050471">
    <property type="entry name" value="AB_hydrolase"/>
</dbReference>
<evidence type="ECO:0000313" key="3">
    <source>
        <dbReference type="EMBL" id="KKK69396.1"/>
    </source>
</evidence>
<dbReference type="InterPro" id="IPR013595">
    <property type="entry name" value="Pept_S33_TAP-like_C"/>
</dbReference>
<comment type="caution">
    <text evidence="3">The sequence shown here is derived from an EMBL/GenBank/DDBJ whole genome shotgun (WGS) entry which is preliminary data.</text>
</comment>
<dbReference type="Gene3D" id="3.40.50.1820">
    <property type="entry name" value="alpha/beta hydrolase"/>
    <property type="match status" value="1"/>
</dbReference>
<sequence length="279" mass="30188">MEQQIRFCTTSDGVRIAYATAGKGPPLVLSPGWVSHLKFAWTQPGTRAYLEGLARGRLLVRYDKRGTGLSDWDAQDLSTEARLRDLEAVVETLGLERFALMGYSEGGPTAIVYAARYPEKVSHLILYGSFHRWPHPREAVEPILSLIRAQWGLGSAALTAAFVPSGDPAQVAYFTELERVGASAESASMLLEVNMDINVTPSLKDIQAPTLIVHRRGDAVAPFNVAREMAALIPDSRFEPLEGDLHPPGLGDSAAIIDAVDAFLREGAAQPETAAEPTP</sequence>
<dbReference type="PRINTS" id="PR00111">
    <property type="entry name" value="ABHYDROLASE"/>
</dbReference>
<dbReference type="PANTHER" id="PTHR43433:SF8">
    <property type="entry name" value="BIFUNCTIONAL LIPASE_ADENYLATE CYCLASE LIPJ"/>
    <property type="match status" value="1"/>
</dbReference>
<feature type="domain" description="AB hydrolase-1" evidence="1">
    <location>
        <begin position="25"/>
        <end position="144"/>
    </location>
</feature>
<dbReference type="Pfam" id="PF00561">
    <property type="entry name" value="Abhydrolase_1"/>
    <property type="match status" value="1"/>
</dbReference>
<feature type="domain" description="Peptidase S33 tripeptidyl aminopeptidase-like C-terminal" evidence="2">
    <location>
        <begin position="206"/>
        <end position="269"/>
    </location>
</feature>